<dbReference type="NCBIfam" id="TIGR03815">
    <property type="entry name" value="CpaE_hom_Actino"/>
    <property type="match status" value="1"/>
</dbReference>
<dbReference type="SUPFAM" id="SSF52540">
    <property type="entry name" value="P-loop containing nucleoside triphosphate hydrolases"/>
    <property type="match status" value="1"/>
</dbReference>
<dbReference type="Proteomes" id="UP000277858">
    <property type="component" value="Chromosome"/>
</dbReference>
<proteinExistence type="predicted"/>
<evidence type="ECO:0000313" key="2">
    <source>
        <dbReference type="EMBL" id="VEI03711.1"/>
    </source>
</evidence>
<dbReference type="AlphaFoldDB" id="A0A3S4YXZ8"/>
<name>A0A3S4YXZ8_9ACTN</name>
<dbReference type="Gene3D" id="3.40.50.300">
    <property type="entry name" value="P-loop containing nucleotide triphosphate hydrolases"/>
    <property type="match status" value="1"/>
</dbReference>
<gene>
    <name evidence="2" type="ORF">NCTC13652_01923</name>
</gene>
<dbReference type="InterPro" id="IPR059050">
    <property type="entry name" value="Rv3660c_N"/>
</dbReference>
<evidence type="ECO:0000313" key="3">
    <source>
        <dbReference type="Proteomes" id="UP000277858"/>
    </source>
</evidence>
<dbReference type="Pfam" id="PF26563">
    <property type="entry name" value="Rv3660c_N"/>
    <property type="match status" value="1"/>
</dbReference>
<dbReference type="STRING" id="1122997.GCA_000425285_00384"/>
<dbReference type="InterPro" id="IPR027417">
    <property type="entry name" value="P-loop_NTPase"/>
</dbReference>
<reference evidence="2 3" key="1">
    <citation type="submission" date="2018-12" db="EMBL/GenBank/DDBJ databases">
        <authorList>
            <consortium name="Pathogen Informatics"/>
        </authorList>
    </citation>
    <scope>NUCLEOTIDE SEQUENCE [LARGE SCALE GENOMIC DNA]</scope>
    <source>
        <strain evidence="2 3">NCTC13652</strain>
    </source>
</reference>
<dbReference type="InterPro" id="IPR022521">
    <property type="entry name" value="Rv3660c"/>
</dbReference>
<evidence type="ECO:0000259" key="1">
    <source>
        <dbReference type="Pfam" id="PF26563"/>
    </source>
</evidence>
<organism evidence="2 3">
    <name type="scientific">Acidipropionibacterium jensenii</name>
    <dbReference type="NCBI Taxonomy" id="1749"/>
    <lineage>
        <taxon>Bacteria</taxon>
        <taxon>Bacillati</taxon>
        <taxon>Actinomycetota</taxon>
        <taxon>Actinomycetes</taxon>
        <taxon>Propionibacteriales</taxon>
        <taxon>Propionibacteriaceae</taxon>
        <taxon>Acidipropionibacterium</taxon>
    </lineage>
</organism>
<protein>
    <submittedName>
        <fullName evidence="2">Flp pilus assembly protein, ATPase CpaE</fullName>
    </submittedName>
</protein>
<accession>A0A3S4YXZ8</accession>
<keyword evidence="3" id="KW-1185">Reference proteome</keyword>
<dbReference type="EMBL" id="LR134473">
    <property type="protein sequence ID" value="VEI03711.1"/>
    <property type="molecule type" value="Genomic_DNA"/>
</dbReference>
<feature type="domain" description="Rv3660c-like CheY-like N-terminal" evidence="1">
    <location>
        <begin position="7"/>
        <end position="107"/>
    </location>
</feature>
<sequence length="334" mass="34397">MTVPLISADQALIELVGSVAASVGVGIDAVADRGGAMAVWGVEGPVLIGRDRASAVVAWQLPRRGGDVHLIGDDAAETARWSAVLGASVIVVPTGTAVLVELLREGLREAGTGVVLLIDQTSGGLGASTLAAGLAREAAGQGLRAALVELDPGGGGADLLLGAEREAGWRWPELASARGSVSDLTPHLPVVDGVAVVSVGRESVGVPQVARAAVVQSLAAEHDLVVIDRGRLDESHLTGLGIDTRLEVVGADLRSVMAGRARRISPDDTVVRRGPGRGMSTADIGALLGGEPAFSVPHDRRLPRAQIEGEAPWVLAGRRWRRSCRDLVMAVRHG</sequence>